<comment type="caution">
    <text evidence="1">The sequence shown here is derived from an EMBL/GenBank/DDBJ whole genome shotgun (WGS) entry which is preliminary data.</text>
</comment>
<proteinExistence type="predicted"/>
<gene>
    <name evidence="1" type="ORF">VP01_4413g1</name>
</gene>
<reference evidence="1 2" key="1">
    <citation type="submission" date="2015-08" db="EMBL/GenBank/DDBJ databases">
        <title>Next Generation Sequencing and Analysis of the Genome of Puccinia sorghi L Schw, the Causal Agent of Maize Common Rust.</title>
        <authorList>
            <person name="Rochi L."/>
            <person name="Burguener G."/>
            <person name="Darino M."/>
            <person name="Turjanski A."/>
            <person name="Kreff E."/>
            <person name="Dieguez M.J."/>
            <person name="Sacco F."/>
        </authorList>
    </citation>
    <scope>NUCLEOTIDE SEQUENCE [LARGE SCALE GENOMIC DNA]</scope>
    <source>
        <strain evidence="1 2">RO10H11247</strain>
    </source>
</reference>
<keyword evidence="2" id="KW-1185">Reference proteome</keyword>
<dbReference type="AlphaFoldDB" id="A0A0L6URJ9"/>
<evidence type="ECO:0000313" key="1">
    <source>
        <dbReference type="EMBL" id="KNZ50460.1"/>
    </source>
</evidence>
<organism evidence="1 2">
    <name type="scientific">Puccinia sorghi</name>
    <dbReference type="NCBI Taxonomy" id="27349"/>
    <lineage>
        <taxon>Eukaryota</taxon>
        <taxon>Fungi</taxon>
        <taxon>Dikarya</taxon>
        <taxon>Basidiomycota</taxon>
        <taxon>Pucciniomycotina</taxon>
        <taxon>Pucciniomycetes</taxon>
        <taxon>Pucciniales</taxon>
        <taxon>Pucciniaceae</taxon>
        <taxon>Puccinia</taxon>
    </lineage>
</organism>
<name>A0A0L6URJ9_9BASI</name>
<sequence>LAIYILNLDHYIHTGRSQQSSDPILLEQPTSSDGIELSIATLSTHSENIDAFLTGEKLLKTKDIYTAAFILMLPTDFLSCVLSLLHKDHHLSATIVTTLRSECLLSGTAPSNFPPLDDTLLCLFCHRSGHRINLNENPAVILEHCQSHHCLSPGGHGPLCYPGNNFGGDIFLLGKLLLAYINSNTNHLKSQIPKSHSFQENGFLYHSYQAAPQLWNQCGSCSHLTTT</sequence>
<accession>A0A0L6URJ9</accession>
<dbReference type="EMBL" id="LAVV01009517">
    <property type="protein sequence ID" value="KNZ50460.1"/>
    <property type="molecule type" value="Genomic_DNA"/>
</dbReference>
<protein>
    <submittedName>
        <fullName evidence="1">Uncharacterized protein</fullName>
    </submittedName>
</protein>
<evidence type="ECO:0000313" key="2">
    <source>
        <dbReference type="Proteomes" id="UP000037035"/>
    </source>
</evidence>
<feature type="non-terminal residue" evidence="1">
    <location>
        <position position="1"/>
    </location>
</feature>
<dbReference type="VEuPathDB" id="FungiDB:VP01_4413g1"/>
<dbReference type="Proteomes" id="UP000037035">
    <property type="component" value="Unassembled WGS sequence"/>
</dbReference>